<gene>
    <name evidence="1" type="ORF">Phou_050920</name>
</gene>
<accession>A0A6V8K6T1</accession>
<dbReference type="AlphaFoldDB" id="A0A6V8K6T1"/>
<name>A0A6V8K6T1_9ACTN</name>
<dbReference type="RefSeq" id="WP_173059347.1">
    <property type="nucleotide sequence ID" value="NZ_BAABGO010000062.1"/>
</dbReference>
<reference evidence="1 2" key="1">
    <citation type="submission" date="2020-03" db="EMBL/GenBank/DDBJ databases">
        <title>Whole genome shotgun sequence of Phytohabitans houttuyneae NBRC 108639.</title>
        <authorList>
            <person name="Komaki H."/>
            <person name="Tamura T."/>
        </authorList>
    </citation>
    <scope>NUCLEOTIDE SEQUENCE [LARGE SCALE GENOMIC DNA]</scope>
    <source>
        <strain evidence="1 2">NBRC 108639</strain>
    </source>
</reference>
<sequence length="171" mass="19059">MRTVFAAPLYVHYGQYELFDADHDDGPEWESLGAGGVGVIGVETGSALLLTKRHTGAVRLTVAYAETEPAPDESYDDIVEIDFLAEARSLYLATWAHEEEFDLPDLPAGPGNYRLRYHGRQIGDLEPEPTDTDQIADEYLLQIWPAAPSPSRVVTSTSGWLDYWLDSTTRR</sequence>
<protein>
    <submittedName>
        <fullName evidence="1">Uncharacterized protein</fullName>
    </submittedName>
</protein>
<dbReference type="Proteomes" id="UP000482800">
    <property type="component" value="Unassembled WGS sequence"/>
</dbReference>
<comment type="caution">
    <text evidence="1">The sequence shown here is derived from an EMBL/GenBank/DDBJ whole genome shotgun (WGS) entry which is preliminary data.</text>
</comment>
<evidence type="ECO:0000313" key="2">
    <source>
        <dbReference type="Proteomes" id="UP000482800"/>
    </source>
</evidence>
<evidence type="ECO:0000313" key="1">
    <source>
        <dbReference type="EMBL" id="GFJ80912.1"/>
    </source>
</evidence>
<organism evidence="1 2">
    <name type="scientific">Phytohabitans houttuyneae</name>
    <dbReference type="NCBI Taxonomy" id="1076126"/>
    <lineage>
        <taxon>Bacteria</taxon>
        <taxon>Bacillati</taxon>
        <taxon>Actinomycetota</taxon>
        <taxon>Actinomycetes</taxon>
        <taxon>Micromonosporales</taxon>
        <taxon>Micromonosporaceae</taxon>
    </lineage>
</organism>
<keyword evidence="2" id="KW-1185">Reference proteome</keyword>
<dbReference type="EMBL" id="BLPF01000002">
    <property type="protein sequence ID" value="GFJ80912.1"/>
    <property type="molecule type" value="Genomic_DNA"/>
</dbReference>
<proteinExistence type="predicted"/>
<reference evidence="1 2" key="2">
    <citation type="submission" date="2020-03" db="EMBL/GenBank/DDBJ databases">
        <authorList>
            <person name="Ichikawa N."/>
            <person name="Kimura A."/>
            <person name="Kitahashi Y."/>
            <person name="Uohara A."/>
        </authorList>
    </citation>
    <scope>NUCLEOTIDE SEQUENCE [LARGE SCALE GENOMIC DNA]</scope>
    <source>
        <strain evidence="1 2">NBRC 108639</strain>
    </source>
</reference>